<keyword evidence="4" id="KW-1185">Reference proteome</keyword>
<keyword evidence="2" id="KW-0812">Transmembrane</keyword>
<feature type="region of interest" description="Disordered" evidence="1">
    <location>
        <begin position="1"/>
        <end position="33"/>
    </location>
</feature>
<reference evidence="3 4" key="1">
    <citation type="submission" date="2024-06" db="EMBL/GenBank/DDBJ databases">
        <title>The Natural Products Discovery Center: Release of the First 8490 Sequenced Strains for Exploring Actinobacteria Biosynthetic Diversity.</title>
        <authorList>
            <person name="Kalkreuter E."/>
            <person name="Kautsar S.A."/>
            <person name="Yang D."/>
            <person name="Bader C.D."/>
            <person name="Teijaro C.N."/>
            <person name="Fluegel L."/>
            <person name="Davis C.M."/>
            <person name="Simpson J.R."/>
            <person name="Lauterbach L."/>
            <person name="Steele A.D."/>
            <person name="Gui C."/>
            <person name="Meng S."/>
            <person name="Li G."/>
            <person name="Viehrig K."/>
            <person name="Ye F."/>
            <person name="Su P."/>
            <person name="Kiefer A.F."/>
            <person name="Nichols A."/>
            <person name="Cepeda A.J."/>
            <person name="Yan W."/>
            <person name="Fan B."/>
            <person name="Jiang Y."/>
            <person name="Adhikari A."/>
            <person name="Zheng C.-J."/>
            <person name="Schuster L."/>
            <person name="Cowan T.M."/>
            <person name="Smanski M.J."/>
            <person name="Chevrette M.G."/>
            <person name="De Carvalho L.P.S."/>
            <person name="Shen B."/>
        </authorList>
    </citation>
    <scope>NUCLEOTIDE SEQUENCE [LARGE SCALE GENOMIC DNA]</scope>
    <source>
        <strain evidence="3 4">NPDC045974</strain>
    </source>
</reference>
<proteinExistence type="predicted"/>
<accession>A0ABV3CAP6</accession>
<comment type="caution">
    <text evidence="3">The sequence shown here is derived from an EMBL/GenBank/DDBJ whole genome shotgun (WGS) entry which is preliminary data.</text>
</comment>
<evidence type="ECO:0000313" key="4">
    <source>
        <dbReference type="Proteomes" id="UP001551329"/>
    </source>
</evidence>
<keyword evidence="2" id="KW-1133">Transmembrane helix</keyword>
<protein>
    <submittedName>
        <fullName evidence="3">Uncharacterized protein</fullName>
    </submittedName>
</protein>
<gene>
    <name evidence="3" type="ORF">AB0A88_17135</name>
</gene>
<feature type="transmembrane region" description="Helical" evidence="2">
    <location>
        <begin position="48"/>
        <end position="74"/>
    </location>
</feature>
<evidence type="ECO:0000313" key="3">
    <source>
        <dbReference type="EMBL" id="MEU7071848.1"/>
    </source>
</evidence>
<evidence type="ECO:0000256" key="2">
    <source>
        <dbReference type="SAM" id="Phobius"/>
    </source>
</evidence>
<dbReference type="EMBL" id="JBEZAE010000009">
    <property type="protein sequence ID" value="MEU7071848.1"/>
    <property type="molecule type" value="Genomic_DNA"/>
</dbReference>
<keyword evidence="2" id="KW-0472">Membrane</keyword>
<name>A0ABV3CAP6_9ACTN</name>
<sequence>MNEEAMKSARTGPATHTANVDKSAESAESAETVEHELARLRRRRRIRLAAGLTAGAAVVAGGLFWLSGGLQAWLHDRALDSACDGALAADPVRELVGGAEVTAETRTGRDFWQCRVSEADEVYEEDGRIDLRVTVSDARDRFATFEADATDAPLGHGWTGGFAFDPDRERRGEATASVLLDCGGARGGGLIAEARARIDRADFGHPEARTGLTAVLTRTATAYARQQGCEVAEGAPVQKVDASVNAWDHEPFASVSGSCAGIVDPRTATRWGVRTAVETAPGPKPVEGCTLGGLRGAPLYTFTASYGPALDRIARDRLEELSDRRAGDAPDGRYVLWADCRGGADRAAYVVAPIGGTLGRTPHLTLDHQGLRAALSSFAERSAKAHGCTVSD</sequence>
<organism evidence="3 4">
    <name type="scientific">Streptomyces narbonensis</name>
    <dbReference type="NCBI Taxonomy" id="67333"/>
    <lineage>
        <taxon>Bacteria</taxon>
        <taxon>Bacillati</taxon>
        <taxon>Actinomycetota</taxon>
        <taxon>Actinomycetes</taxon>
        <taxon>Kitasatosporales</taxon>
        <taxon>Streptomycetaceae</taxon>
        <taxon>Streptomyces</taxon>
    </lineage>
</organism>
<evidence type="ECO:0000256" key="1">
    <source>
        <dbReference type="SAM" id="MobiDB-lite"/>
    </source>
</evidence>
<dbReference type="Proteomes" id="UP001551329">
    <property type="component" value="Unassembled WGS sequence"/>
</dbReference>
<dbReference type="RefSeq" id="WP_358470694.1">
    <property type="nucleotide sequence ID" value="NZ_JBEZAE010000009.1"/>
</dbReference>